<dbReference type="SUPFAM" id="SSF54928">
    <property type="entry name" value="RNA-binding domain, RBD"/>
    <property type="match status" value="1"/>
</dbReference>
<proteinExistence type="predicted"/>
<sequence>MVAGKEAVSFDEIIQAARIRRKKQALTDQFFETKRRSSAPGAGSGARSGSGSGAGALANRVSAAPGSLASRAGIAKRSTAAAITRKPGATVPTRPARQNRMFSDVITQNNGQATVHDGSPGFSIKGSASGPCVLLGSNFAPGTTAADIESALEPVGGAMLGCKIVSTNPVVTAEMIFEERSGAESVVSRFNNQKADGRILHIRIKPGPPPLLSQIPAELTQQQHHQTRLRHHPSQPIFDNQREQADRERREQRRADPQIQDGRYGFDDLSQQQQPNGGGASSARGGGGQRGGGGSGRNRNAGNGNTGLYSDEMVIDEPGHGSRSRRGRGR</sequence>
<dbReference type="Proteomes" id="UP000182235">
    <property type="component" value="Unassembled WGS sequence"/>
</dbReference>
<comment type="caution">
    <text evidence="2">The sequence shown here is derived from an EMBL/GenBank/DDBJ whole genome shotgun (WGS) entry which is preliminary data.</text>
</comment>
<feature type="region of interest" description="Disordered" evidence="1">
    <location>
        <begin position="31"/>
        <end position="53"/>
    </location>
</feature>
<feature type="region of interest" description="Disordered" evidence="1">
    <location>
        <begin position="219"/>
        <end position="330"/>
    </location>
</feature>
<evidence type="ECO:0008006" key="4">
    <source>
        <dbReference type="Google" id="ProtNLM"/>
    </source>
</evidence>
<evidence type="ECO:0000256" key="1">
    <source>
        <dbReference type="SAM" id="MobiDB-lite"/>
    </source>
</evidence>
<feature type="compositionally biased region" description="Gly residues" evidence="1">
    <location>
        <begin position="276"/>
        <end position="296"/>
    </location>
</feature>
<feature type="compositionally biased region" description="Basic and acidic residues" evidence="1">
    <location>
        <begin position="240"/>
        <end position="256"/>
    </location>
</feature>
<dbReference type="OrthoDB" id="5374349at2759"/>
<dbReference type="GO" id="GO:0003676">
    <property type="term" value="F:nucleic acid binding"/>
    <property type="evidence" value="ECO:0007669"/>
    <property type="project" value="InterPro"/>
</dbReference>
<dbReference type="STRING" id="1447872.A0A1J9PIE0"/>
<reference evidence="2 3" key="1">
    <citation type="submission" date="2015-07" db="EMBL/GenBank/DDBJ databases">
        <title>Emmonsia species relationships and genome sequence.</title>
        <authorList>
            <consortium name="The Broad Institute Genomics Platform"/>
            <person name="Cuomo C.A."/>
            <person name="Munoz J.F."/>
            <person name="Imamovic A."/>
            <person name="Priest M.E."/>
            <person name="Young S."/>
            <person name="Clay O.K."/>
            <person name="McEwen J.G."/>
        </authorList>
    </citation>
    <scope>NUCLEOTIDE SEQUENCE [LARGE SCALE GENOMIC DNA]</scope>
    <source>
        <strain evidence="2 3">UAMH 9510</strain>
    </source>
</reference>
<feature type="region of interest" description="Disordered" evidence="1">
    <location>
        <begin position="79"/>
        <end position="99"/>
    </location>
</feature>
<dbReference type="AlphaFoldDB" id="A0A1J9PIE0"/>
<dbReference type="VEuPathDB" id="FungiDB:AJ78_03585"/>
<gene>
    <name evidence="2" type="ORF">AJ78_03585</name>
</gene>
<evidence type="ECO:0000313" key="3">
    <source>
        <dbReference type="Proteomes" id="UP000182235"/>
    </source>
</evidence>
<feature type="compositionally biased region" description="Gly residues" evidence="1">
    <location>
        <begin position="42"/>
        <end position="53"/>
    </location>
</feature>
<evidence type="ECO:0000313" key="2">
    <source>
        <dbReference type="EMBL" id="OJD16248.1"/>
    </source>
</evidence>
<keyword evidence="3" id="KW-1185">Reference proteome</keyword>
<dbReference type="InterPro" id="IPR035979">
    <property type="entry name" value="RBD_domain_sf"/>
</dbReference>
<protein>
    <recommendedName>
        <fullName evidence="4">RRM domain-containing protein</fullName>
    </recommendedName>
</protein>
<organism evidence="2 3">
    <name type="scientific">Emergomyces pasteurianus Ep9510</name>
    <dbReference type="NCBI Taxonomy" id="1447872"/>
    <lineage>
        <taxon>Eukaryota</taxon>
        <taxon>Fungi</taxon>
        <taxon>Dikarya</taxon>
        <taxon>Ascomycota</taxon>
        <taxon>Pezizomycotina</taxon>
        <taxon>Eurotiomycetes</taxon>
        <taxon>Eurotiomycetidae</taxon>
        <taxon>Onygenales</taxon>
        <taxon>Ajellomycetaceae</taxon>
        <taxon>Emergomyces</taxon>
    </lineage>
</organism>
<dbReference type="EMBL" id="LGRN01000117">
    <property type="protein sequence ID" value="OJD16248.1"/>
    <property type="molecule type" value="Genomic_DNA"/>
</dbReference>
<name>A0A1J9PIE0_9EURO</name>
<accession>A0A1J9PIE0</accession>